<keyword evidence="3" id="KW-1185">Reference proteome</keyword>
<dbReference type="InterPro" id="IPR051531">
    <property type="entry name" value="N-acetyltransferase"/>
</dbReference>
<dbReference type="STRING" id="984262.SGRA_2126"/>
<dbReference type="EC" id="2.3.1.128" evidence="2"/>
<protein>
    <submittedName>
        <fullName evidence="2">GNAT family acetyltransferase</fullName>
        <ecNumber evidence="2">2.3.1.128</ecNumber>
    </submittedName>
</protein>
<dbReference type="InterPro" id="IPR000182">
    <property type="entry name" value="GNAT_dom"/>
</dbReference>
<evidence type="ECO:0000313" key="2">
    <source>
        <dbReference type="EMBL" id="AFC24857.1"/>
    </source>
</evidence>
<dbReference type="PROSITE" id="PS51186">
    <property type="entry name" value="GNAT"/>
    <property type="match status" value="1"/>
</dbReference>
<name>H6L330_SAPGL</name>
<dbReference type="InterPro" id="IPR016181">
    <property type="entry name" value="Acyl_CoA_acyltransferase"/>
</dbReference>
<dbReference type="Proteomes" id="UP000007519">
    <property type="component" value="Chromosome"/>
</dbReference>
<dbReference type="Pfam" id="PF13302">
    <property type="entry name" value="Acetyltransf_3"/>
    <property type="match status" value="1"/>
</dbReference>
<dbReference type="KEGG" id="sgn:SGRA_2126"/>
<keyword evidence="2" id="KW-0012">Acyltransferase</keyword>
<sequence length="172" mass="20269">MSYFKPFPMLQNDKLLLRYMEEEDARALFSLRSDAEQMRYIDRPLHQTEAESLAHIEMLQEQIDSGEGISWAISLPGHPRMIGSICLFNFSEDRKEAEIGYEIHPNMQRRGLMKMAVELVLNYAKNELQLRYVHAHTHRENEGSKRLLAQHQFRILGASPIAKDSFWYRKQF</sequence>
<evidence type="ECO:0000259" key="1">
    <source>
        <dbReference type="PROSITE" id="PS51186"/>
    </source>
</evidence>
<organism evidence="2 3">
    <name type="scientific">Saprospira grandis (strain Lewin)</name>
    <dbReference type="NCBI Taxonomy" id="984262"/>
    <lineage>
        <taxon>Bacteria</taxon>
        <taxon>Pseudomonadati</taxon>
        <taxon>Bacteroidota</taxon>
        <taxon>Saprospiria</taxon>
        <taxon>Saprospirales</taxon>
        <taxon>Saprospiraceae</taxon>
        <taxon>Saprospira</taxon>
    </lineage>
</organism>
<dbReference type="OrthoDB" id="9811523at2"/>
<dbReference type="EMBL" id="CP002831">
    <property type="protein sequence ID" value="AFC24857.1"/>
    <property type="molecule type" value="Genomic_DNA"/>
</dbReference>
<keyword evidence="2" id="KW-0808">Transferase</keyword>
<reference evidence="2 3" key="1">
    <citation type="journal article" date="2012" name="Stand. Genomic Sci.">
        <title>Complete genome sequencing and analysis of Saprospira grandis str. Lewin, a predatory marine bacterium.</title>
        <authorList>
            <person name="Saw J.H."/>
            <person name="Yuryev A."/>
            <person name="Kanbe M."/>
            <person name="Hou S."/>
            <person name="Young A.G."/>
            <person name="Aizawa S."/>
            <person name="Alam M."/>
        </authorList>
    </citation>
    <scope>NUCLEOTIDE SEQUENCE [LARGE SCALE GENOMIC DNA]</scope>
    <source>
        <strain evidence="2 3">Lewin</strain>
    </source>
</reference>
<dbReference type="HOGENOM" id="CLU_013985_3_6_10"/>
<evidence type="ECO:0000313" key="3">
    <source>
        <dbReference type="Proteomes" id="UP000007519"/>
    </source>
</evidence>
<dbReference type="eggNOG" id="COG1670">
    <property type="taxonomic scope" value="Bacteria"/>
</dbReference>
<dbReference type="GO" id="GO:0016747">
    <property type="term" value="F:acyltransferase activity, transferring groups other than amino-acyl groups"/>
    <property type="evidence" value="ECO:0007669"/>
    <property type="project" value="InterPro"/>
</dbReference>
<accession>H6L330</accession>
<dbReference type="CDD" id="cd04301">
    <property type="entry name" value="NAT_SF"/>
    <property type="match status" value="1"/>
</dbReference>
<dbReference type="AlphaFoldDB" id="H6L330"/>
<feature type="domain" description="N-acetyltransferase" evidence="1">
    <location>
        <begin position="15"/>
        <end position="172"/>
    </location>
</feature>
<dbReference type="RefSeq" id="WP_015692475.1">
    <property type="nucleotide sequence ID" value="NC_016940.1"/>
</dbReference>
<dbReference type="Gene3D" id="3.40.630.30">
    <property type="match status" value="1"/>
</dbReference>
<dbReference type="SUPFAM" id="SSF55729">
    <property type="entry name" value="Acyl-CoA N-acyltransferases (Nat)"/>
    <property type="match status" value="1"/>
</dbReference>
<dbReference type="PANTHER" id="PTHR43792">
    <property type="entry name" value="GNAT FAMILY, PUTATIVE (AFU_ORTHOLOGUE AFUA_3G00765)-RELATED-RELATED"/>
    <property type="match status" value="1"/>
</dbReference>
<gene>
    <name evidence="2" type="ordered locus">SGRA_2126</name>
</gene>
<proteinExistence type="predicted"/>